<evidence type="ECO:0000256" key="2">
    <source>
        <dbReference type="SAM" id="Phobius"/>
    </source>
</evidence>
<evidence type="ECO:0008006" key="5">
    <source>
        <dbReference type="Google" id="ProtNLM"/>
    </source>
</evidence>
<keyword evidence="2" id="KW-0472">Membrane</keyword>
<keyword evidence="4" id="KW-1185">Reference proteome</keyword>
<sequence>MTSVATNPNFPATNGGARDTLDLSSTPTVPLTRLIRVEMRKMRDTRAGTWLLAVVGVVAVAVMVGVFVFGDEEDRTFFNLLGVASVPLSFMLPVLGILLVCSEWGQRTALVTFTLTPHRGRVLGAKVAAALLFALSAIVVAAIPAAVLALVGGAADPGPT</sequence>
<accession>A0ABQ6HWZ1</accession>
<protein>
    <recommendedName>
        <fullName evidence="5">ABC transporter permease</fullName>
    </recommendedName>
</protein>
<evidence type="ECO:0000256" key="1">
    <source>
        <dbReference type="SAM" id="MobiDB-lite"/>
    </source>
</evidence>
<proteinExistence type="predicted"/>
<feature type="transmembrane region" description="Helical" evidence="2">
    <location>
        <begin position="49"/>
        <end position="70"/>
    </location>
</feature>
<dbReference type="EMBL" id="BSUK01000001">
    <property type="protein sequence ID" value="GMA23035.1"/>
    <property type="molecule type" value="Genomic_DNA"/>
</dbReference>
<feature type="transmembrane region" description="Helical" evidence="2">
    <location>
        <begin position="122"/>
        <end position="155"/>
    </location>
</feature>
<feature type="compositionally biased region" description="Polar residues" evidence="1">
    <location>
        <begin position="1"/>
        <end position="12"/>
    </location>
</feature>
<organism evidence="3 4">
    <name type="scientific">Luteimicrobium album</name>
    <dbReference type="NCBI Taxonomy" id="1054550"/>
    <lineage>
        <taxon>Bacteria</taxon>
        <taxon>Bacillati</taxon>
        <taxon>Actinomycetota</taxon>
        <taxon>Actinomycetes</taxon>
        <taxon>Micrococcales</taxon>
        <taxon>Luteimicrobium</taxon>
    </lineage>
</organism>
<name>A0ABQ6HWZ1_9MICO</name>
<dbReference type="RefSeq" id="WP_284292127.1">
    <property type="nucleotide sequence ID" value="NZ_BSUK01000001.1"/>
</dbReference>
<dbReference type="Proteomes" id="UP001157091">
    <property type="component" value="Unassembled WGS sequence"/>
</dbReference>
<keyword evidence="2" id="KW-1133">Transmembrane helix</keyword>
<evidence type="ECO:0000313" key="3">
    <source>
        <dbReference type="EMBL" id="GMA23035.1"/>
    </source>
</evidence>
<gene>
    <name evidence="3" type="ORF">GCM10025864_07940</name>
</gene>
<evidence type="ECO:0000313" key="4">
    <source>
        <dbReference type="Proteomes" id="UP001157091"/>
    </source>
</evidence>
<keyword evidence="2" id="KW-0812">Transmembrane</keyword>
<feature type="region of interest" description="Disordered" evidence="1">
    <location>
        <begin position="1"/>
        <end position="24"/>
    </location>
</feature>
<comment type="caution">
    <text evidence="3">The sequence shown here is derived from an EMBL/GenBank/DDBJ whole genome shotgun (WGS) entry which is preliminary data.</text>
</comment>
<feature type="transmembrane region" description="Helical" evidence="2">
    <location>
        <begin position="76"/>
        <end position="101"/>
    </location>
</feature>
<reference evidence="4" key="1">
    <citation type="journal article" date="2019" name="Int. J. Syst. Evol. Microbiol.">
        <title>The Global Catalogue of Microorganisms (GCM) 10K type strain sequencing project: providing services to taxonomists for standard genome sequencing and annotation.</title>
        <authorList>
            <consortium name="The Broad Institute Genomics Platform"/>
            <consortium name="The Broad Institute Genome Sequencing Center for Infectious Disease"/>
            <person name="Wu L."/>
            <person name="Ma J."/>
        </authorList>
    </citation>
    <scope>NUCLEOTIDE SEQUENCE [LARGE SCALE GENOMIC DNA]</scope>
    <source>
        <strain evidence="4">NBRC 106348</strain>
    </source>
</reference>